<evidence type="ECO:0000313" key="2">
    <source>
        <dbReference type="Proteomes" id="UP001054837"/>
    </source>
</evidence>
<keyword evidence="2" id="KW-1185">Reference proteome</keyword>
<accession>A0AAV4TYT8</accession>
<sequence length="107" mass="11798">MASDPVFLNDKIILKKWLTVMRNMIDAEPVTNSEENGVTIKIVAERKEVEEMIGQKGENEVTIRIAAVKKGAEGMIGRKGIVEEAGENTGTMIQETDVTVTVHPDMK</sequence>
<dbReference type="AlphaFoldDB" id="A0AAV4TYT8"/>
<evidence type="ECO:0000313" key="1">
    <source>
        <dbReference type="EMBL" id="GIY49683.1"/>
    </source>
</evidence>
<proteinExistence type="predicted"/>
<dbReference type="EMBL" id="BPLQ01010260">
    <property type="protein sequence ID" value="GIY49683.1"/>
    <property type="molecule type" value="Genomic_DNA"/>
</dbReference>
<name>A0AAV4TYT8_9ARAC</name>
<dbReference type="Proteomes" id="UP001054837">
    <property type="component" value="Unassembled WGS sequence"/>
</dbReference>
<protein>
    <submittedName>
        <fullName evidence="1">Uncharacterized protein</fullName>
    </submittedName>
</protein>
<reference evidence="1 2" key="1">
    <citation type="submission" date="2021-06" db="EMBL/GenBank/DDBJ databases">
        <title>Caerostris darwini draft genome.</title>
        <authorList>
            <person name="Kono N."/>
            <person name="Arakawa K."/>
        </authorList>
    </citation>
    <scope>NUCLEOTIDE SEQUENCE [LARGE SCALE GENOMIC DNA]</scope>
</reference>
<gene>
    <name evidence="1" type="ORF">CDAR_583061</name>
</gene>
<organism evidence="1 2">
    <name type="scientific">Caerostris darwini</name>
    <dbReference type="NCBI Taxonomy" id="1538125"/>
    <lineage>
        <taxon>Eukaryota</taxon>
        <taxon>Metazoa</taxon>
        <taxon>Ecdysozoa</taxon>
        <taxon>Arthropoda</taxon>
        <taxon>Chelicerata</taxon>
        <taxon>Arachnida</taxon>
        <taxon>Araneae</taxon>
        <taxon>Araneomorphae</taxon>
        <taxon>Entelegynae</taxon>
        <taxon>Araneoidea</taxon>
        <taxon>Araneidae</taxon>
        <taxon>Caerostris</taxon>
    </lineage>
</organism>
<comment type="caution">
    <text evidence="1">The sequence shown here is derived from an EMBL/GenBank/DDBJ whole genome shotgun (WGS) entry which is preliminary data.</text>
</comment>